<proteinExistence type="predicted"/>
<dbReference type="Proteomes" id="UP000828390">
    <property type="component" value="Unassembled WGS sequence"/>
</dbReference>
<dbReference type="PANTHER" id="PTHR19143:SF327">
    <property type="entry name" value="FI21813P1-RELATED"/>
    <property type="match status" value="1"/>
</dbReference>
<dbReference type="NCBIfam" id="NF040941">
    <property type="entry name" value="GGGWT_bact"/>
    <property type="match status" value="1"/>
</dbReference>
<feature type="domain" description="Fibrinogen C-terminal" evidence="1">
    <location>
        <begin position="107"/>
        <end position="330"/>
    </location>
</feature>
<dbReference type="EMBL" id="JAIWYP010000007">
    <property type="protein sequence ID" value="KAH3791719.1"/>
    <property type="molecule type" value="Genomic_DNA"/>
</dbReference>
<dbReference type="CDD" id="cd00087">
    <property type="entry name" value="FReD"/>
    <property type="match status" value="1"/>
</dbReference>
<dbReference type="SUPFAM" id="SSF56496">
    <property type="entry name" value="Fibrinogen C-terminal domain-like"/>
    <property type="match status" value="1"/>
</dbReference>
<dbReference type="InterPro" id="IPR002181">
    <property type="entry name" value="Fibrinogen_a/b/g_C_dom"/>
</dbReference>
<dbReference type="InterPro" id="IPR050373">
    <property type="entry name" value="Fibrinogen_C-term_domain"/>
</dbReference>
<dbReference type="SMART" id="SM00186">
    <property type="entry name" value="FBG"/>
    <property type="match status" value="1"/>
</dbReference>
<evidence type="ECO:0000313" key="3">
    <source>
        <dbReference type="Proteomes" id="UP000828390"/>
    </source>
</evidence>
<dbReference type="Pfam" id="PF00147">
    <property type="entry name" value="Fibrinogen_C"/>
    <property type="match status" value="1"/>
</dbReference>
<comment type="caution">
    <text evidence="2">The sequence shown here is derived from an EMBL/GenBank/DDBJ whole genome shotgun (WGS) entry which is preliminary data.</text>
</comment>
<dbReference type="Gene3D" id="4.10.530.10">
    <property type="entry name" value="Gamma-fibrinogen Carboxyl Terminal Fragment, domain 2"/>
    <property type="match status" value="1"/>
</dbReference>
<evidence type="ECO:0000313" key="2">
    <source>
        <dbReference type="EMBL" id="KAH3791719.1"/>
    </source>
</evidence>
<gene>
    <name evidence="2" type="ORF">DPMN_145208</name>
</gene>
<sequence>MAGEIAPAIRLKHKAVTLTNAKLTDSGAHGLHGLYIAPALRRKHKAVTLTNAKLMDSGAHGLNGLYVHLTVTRHGLELATIQHRYMAGEIAMALPRKPKVVTHLHVKIAMVKMKDCLELLSSGAALLSGVYTITTPLNHTKIQVYCDMVTDGGGGWTVFQRRFNGSVDFYRNFSEYENGFGQKDGEHWLGLKYIQEITSSGDYQVRVDFKRWNGAKGYDVYKNFSLQPGTDYTMNIGSRLKSLDVSANSLIGNPWYSPAGCAFSTYDHDVDKGYDRNCAVLCRGGWWYNGCHDGINPNGRYGRPQSPSTEYMLYGSFDALAAITMMFKQT</sequence>
<dbReference type="InterPro" id="IPR014716">
    <property type="entry name" value="Fibrinogen_a/b/g_C_1"/>
</dbReference>
<dbReference type="InterPro" id="IPR036056">
    <property type="entry name" value="Fibrinogen-like_C"/>
</dbReference>
<dbReference type="PANTHER" id="PTHR19143">
    <property type="entry name" value="FIBRINOGEN/TENASCIN/ANGIOPOEITIN"/>
    <property type="match status" value="1"/>
</dbReference>
<reference evidence="2" key="1">
    <citation type="journal article" date="2019" name="bioRxiv">
        <title>The Genome of the Zebra Mussel, Dreissena polymorpha: A Resource for Invasive Species Research.</title>
        <authorList>
            <person name="McCartney M.A."/>
            <person name="Auch B."/>
            <person name="Kono T."/>
            <person name="Mallez S."/>
            <person name="Zhang Y."/>
            <person name="Obille A."/>
            <person name="Becker A."/>
            <person name="Abrahante J.E."/>
            <person name="Garbe J."/>
            <person name="Badalamenti J.P."/>
            <person name="Herman A."/>
            <person name="Mangelson H."/>
            <person name="Liachko I."/>
            <person name="Sullivan S."/>
            <person name="Sone E.D."/>
            <person name="Koren S."/>
            <person name="Silverstein K.A.T."/>
            <person name="Beckman K.B."/>
            <person name="Gohl D.M."/>
        </authorList>
    </citation>
    <scope>NUCLEOTIDE SEQUENCE</scope>
    <source>
        <strain evidence="2">Duluth1</strain>
        <tissue evidence="2">Whole animal</tissue>
    </source>
</reference>
<dbReference type="GO" id="GO:0005615">
    <property type="term" value="C:extracellular space"/>
    <property type="evidence" value="ECO:0007669"/>
    <property type="project" value="TreeGrafter"/>
</dbReference>
<evidence type="ECO:0000259" key="1">
    <source>
        <dbReference type="PROSITE" id="PS51406"/>
    </source>
</evidence>
<dbReference type="PROSITE" id="PS51406">
    <property type="entry name" value="FIBRINOGEN_C_2"/>
    <property type="match status" value="1"/>
</dbReference>
<reference evidence="2" key="2">
    <citation type="submission" date="2020-11" db="EMBL/GenBank/DDBJ databases">
        <authorList>
            <person name="McCartney M.A."/>
            <person name="Auch B."/>
            <person name="Kono T."/>
            <person name="Mallez S."/>
            <person name="Becker A."/>
            <person name="Gohl D.M."/>
            <person name="Silverstein K.A.T."/>
            <person name="Koren S."/>
            <person name="Bechman K.B."/>
            <person name="Herman A."/>
            <person name="Abrahante J.E."/>
            <person name="Garbe J."/>
        </authorList>
    </citation>
    <scope>NUCLEOTIDE SEQUENCE</scope>
    <source>
        <strain evidence="2">Duluth1</strain>
        <tissue evidence="2">Whole animal</tissue>
    </source>
</reference>
<protein>
    <recommendedName>
        <fullName evidence="1">Fibrinogen C-terminal domain-containing protein</fullName>
    </recommendedName>
</protein>
<keyword evidence="3" id="KW-1185">Reference proteome</keyword>
<organism evidence="2 3">
    <name type="scientific">Dreissena polymorpha</name>
    <name type="common">Zebra mussel</name>
    <name type="synonym">Mytilus polymorpha</name>
    <dbReference type="NCBI Taxonomy" id="45954"/>
    <lineage>
        <taxon>Eukaryota</taxon>
        <taxon>Metazoa</taxon>
        <taxon>Spiralia</taxon>
        <taxon>Lophotrochozoa</taxon>
        <taxon>Mollusca</taxon>
        <taxon>Bivalvia</taxon>
        <taxon>Autobranchia</taxon>
        <taxon>Heteroconchia</taxon>
        <taxon>Euheterodonta</taxon>
        <taxon>Imparidentia</taxon>
        <taxon>Neoheterodontei</taxon>
        <taxon>Myida</taxon>
        <taxon>Dreissenoidea</taxon>
        <taxon>Dreissenidae</taxon>
        <taxon>Dreissena</taxon>
    </lineage>
</organism>
<dbReference type="Gene3D" id="3.90.215.10">
    <property type="entry name" value="Gamma Fibrinogen, chain A, domain 1"/>
    <property type="match status" value="1"/>
</dbReference>
<dbReference type="AlphaFoldDB" id="A0A9D4J0T4"/>
<accession>A0A9D4J0T4</accession>
<name>A0A9D4J0T4_DREPO</name>